<accession>A0AAD6WGH9</accession>
<name>A0AAD6WGH9_9ROSI</name>
<dbReference type="Proteomes" id="UP001164929">
    <property type="component" value="Chromosome 1"/>
</dbReference>
<protein>
    <submittedName>
        <fullName evidence="1">Uncharacterized protein</fullName>
    </submittedName>
</protein>
<keyword evidence="2" id="KW-1185">Reference proteome</keyword>
<dbReference type="EMBL" id="JAQIZT010000001">
    <property type="protein sequence ID" value="KAJ7012023.1"/>
    <property type="molecule type" value="Genomic_DNA"/>
</dbReference>
<proteinExistence type="predicted"/>
<organism evidence="1 2">
    <name type="scientific">Populus alba x Populus x berolinensis</name>
    <dbReference type="NCBI Taxonomy" id="444605"/>
    <lineage>
        <taxon>Eukaryota</taxon>
        <taxon>Viridiplantae</taxon>
        <taxon>Streptophyta</taxon>
        <taxon>Embryophyta</taxon>
        <taxon>Tracheophyta</taxon>
        <taxon>Spermatophyta</taxon>
        <taxon>Magnoliopsida</taxon>
        <taxon>eudicotyledons</taxon>
        <taxon>Gunneridae</taxon>
        <taxon>Pentapetalae</taxon>
        <taxon>rosids</taxon>
        <taxon>fabids</taxon>
        <taxon>Malpighiales</taxon>
        <taxon>Salicaceae</taxon>
        <taxon>Saliceae</taxon>
        <taxon>Populus</taxon>
    </lineage>
</organism>
<comment type="caution">
    <text evidence="1">The sequence shown here is derived from an EMBL/GenBank/DDBJ whole genome shotgun (WGS) entry which is preliminary data.</text>
</comment>
<evidence type="ECO:0000313" key="1">
    <source>
        <dbReference type="EMBL" id="KAJ7012023.1"/>
    </source>
</evidence>
<gene>
    <name evidence="1" type="ORF">NC653_002193</name>
</gene>
<evidence type="ECO:0000313" key="2">
    <source>
        <dbReference type="Proteomes" id="UP001164929"/>
    </source>
</evidence>
<dbReference type="AlphaFoldDB" id="A0AAD6WGH9"/>
<sequence length="70" mass="8473">MLYKLVHVKLSFHKKPSFPRVTKLPGFTRPVFQFKLKVASPQFPVFHKTENTYKFFLISFNFFLFKIKIF</sequence>
<reference evidence="1 2" key="1">
    <citation type="journal article" date="2023" name="Mol. Ecol. Resour.">
        <title>Chromosome-level genome assembly of a triploid poplar Populus alba 'Berolinensis'.</title>
        <authorList>
            <person name="Chen S."/>
            <person name="Yu Y."/>
            <person name="Wang X."/>
            <person name="Wang S."/>
            <person name="Zhang T."/>
            <person name="Zhou Y."/>
            <person name="He R."/>
            <person name="Meng N."/>
            <person name="Wang Y."/>
            <person name="Liu W."/>
            <person name="Liu Z."/>
            <person name="Liu J."/>
            <person name="Guo Q."/>
            <person name="Huang H."/>
            <person name="Sederoff R.R."/>
            <person name="Wang G."/>
            <person name="Qu G."/>
            <person name="Chen S."/>
        </authorList>
    </citation>
    <scope>NUCLEOTIDE SEQUENCE [LARGE SCALE GENOMIC DNA]</scope>
    <source>
        <strain evidence="1">SC-2020</strain>
    </source>
</reference>